<name>A0A9P6JP89_9AGAR</name>
<evidence type="ECO:0000313" key="2">
    <source>
        <dbReference type="Proteomes" id="UP000807306"/>
    </source>
</evidence>
<dbReference type="AlphaFoldDB" id="A0A9P6JP89"/>
<organism evidence="1 2">
    <name type="scientific">Crepidotus variabilis</name>
    <dbReference type="NCBI Taxonomy" id="179855"/>
    <lineage>
        <taxon>Eukaryota</taxon>
        <taxon>Fungi</taxon>
        <taxon>Dikarya</taxon>
        <taxon>Basidiomycota</taxon>
        <taxon>Agaricomycotina</taxon>
        <taxon>Agaricomycetes</taxon>
        <taxon>Agaricomycetidae</taxon>
        <taxon>Agaricales</taxon>
        <taxon>Agaricineae</taxon>
        <taxon>Crepidotaceae</taxon>
        <taxon>Crepidotus</taxon>
    </lineage>
</organism>
<keyword evidence="2" id="KW-1185">Reference proteome</keyword>
<sequence length="435" mass="47860">MLLPPELIDHIHDELLAVDPKNSDSDAQVTSKQRKALAKCLLISPSFRNRSIRHLFRVVEISGTLSRMQQRTSLLAAILAAESGLNSSSLLPIASVIEEFALSFAHVGRHGLASTLHGGKATESFVLLLRLIRCELDAGTGPKKITLHLHRQLWTSIAPSFTEQIQTLVQSSHLTHLSLSSVLLVPPSLLHDSHIISLSLNDARFQVVGTTSMPLGLATIEPPQLSEFIGSGYIAGLLSPGSQHSIYKKLFSQLTILRWYSAEFEEKRDLKLILQACANSLEELDLGISSTKLNDTDMLRDMKKLRQLNLQVECASSTLENLTNFFTTSSTLLGLYAVHLAFSAGHRTTQNSQLPLGLHGNFANSQHLDRKLSSSFYPALKNITISIALDRRGLWPPPAVEDVRSAAENELRELFPSLTASTTKKFLTIVNLELA</sequence>
<evidence type="ECO:0000313" key="1">
    <source>
        <dbReference type="EMBL" id="KAF9527926.1"/>
    </source>
</evidence>
<comment type="caution">
    <text evidence="1">The sequence shown here is derived from an EMBL/GenBank/DDBJ whole genome shotgun (WGS) entry which is preliminary data.</text>
</comment>
<gene>
    <name evidence="1" type="ORF">CPB83DRAFT_855442</name>
</gene>
<protein>
    <submittedName>
        <fullName evidence="1">Uncharacterized protein</fullName>
    </submittedName>
</protein>
<proteinExistence type="predicted"/>
<dbReference type="Proteomes" id="UP000807306">
    <property type="component" value="Unassembled WGS sequence"/>
</dbReference>
<accession>A0A9P6JP89</accession>
<dbReference type="EMBL" id="MU157857">
    <property type="protein sequence ID" value="KAF9527926.1"/>
    <property type="molecule type" value="Genomic_DNA"/>
</dbReference>
<reference evidence="1" key="1">
    <citation type="submission" date="2020-11" db="EMBL/GenBank/DDBJ databases">
        <authorList>
            <consortium name="DOE Joint Genome Institute"/>
            <person name="Ahrendt S."/>
            <person name="Riley R."/>
            <person name="Andreopoulos W."/>
            <person name="Labutti K."/>
            <person name="Pangilinan J."/>
            <person name="Ruiz-Duenas F.J."/>
            <person name="Barrasa J.M."/>
            <person name="Sanchez-Garcia M."/>
            <person name="Camarero S."/>
            <person name="Miyauchi S."/>
            <person name="Serrano A."/>
            <person name="Linde D."/>
            <person name="Babiker R."/>
            <person name="Drula E."/>
            <person name="Ayuso-Fernandez I."/>
            <person name="Pacheco R."/>
            <person name="Padilla G."/>
            <person name="Ferreira P."/>
            <person name="Barriuso J."/>
            <person name="Kellner H."/>
            <person name="Castanera R."/>
            <person name="Alfaro M."/>
            <person name="Ramirez L."/>
            <person name="Pisabarro A.G."/>
            <person name="Kuo A."/>
            <person name="Tritt A."/>
            <person name="Lipzen A."/>
            <person name="He G."/>
            <person name="Yan M."/>
            <person name="Ng V."/>
            <person name="Cullen D."/>
            <person name="Martin F."/>
            <person name="Rosso M.-N."/>
            <person name="Henrissat B."/>
            <person name="Hibbett D."/>
            <person name="Martinez A.T."/>
            <person name="Grigoriev I.V."/>
        </authorList>
    </citation>
    <scope>NUCLEOTIDE SEQUENCE</scope>
    <source>
        <strain evidence="1">CBS 506.95</strain>
    </source>
</reference>